<dbReference type="EMBL" id="JSYN01000020">
    <property type="protein sequence ID" value="KIA92410.1"/>
    <property type="molecule type" value="Genomic_DNA"/>
</dbReference>
<keyword evidence="2" id="KW-1185">Reference proteome</keyword>
<reference evidence="1 2" key="1">
    <citation type="submission" date="2014-10" db="EMBL/GenBank/DDBJ databases">
        <title>Pedobacter Kyungheensis.</title>
        <authorList>
            <person name="Anderson B.M."/>
            <person name="Newman J.D."/>
        </authorList>
    </citation>
    <scope>NUCLEOTIDE SEQUENCE [LARGE SCALE GENOMIC DNA]</scope>
    <source>
        <strain evidence="1 2">KACC 16221</strain>
    </source>
</reference>
<dbReference type="Proteomes" id="UP000031246">
    <property type="component" value="Unassembled WGS sequence"/>
</dbReference>
<evidence type="ECO:0000313" key="2">
    <source>
        <dbReference type="Proteomes" id="UP000031246"/>
    </source>
</evidence>
<evidence type="ECO:0000313" key="1">
    <source>
        <dbReference type="EMBL" id="KIA92410.1"/>
    </source>
</evidence>
<proteinExistence type="predicted"/>
<protein>
    <submittedName>
        <fullName evidence="1">Uncharacterized protein</fullName>
    </submittedName>
</protein>
<organism evidence="1 2">
    <name type="scientific">Pedobacter kyungheensis</name>
    <dbReference type="NCBI Taxonomy" id="1069985"/>
    <lineage>
        <taxon>Bacteria</taxon>
        <taxon>Pseudomonadati</taxon>
        <taxon>Bacteroidota</taxon>
        <taxon>Sphingobacteriia</taxon>
        <taxon>Sphingobacteriales</taxon>
        <taxon>Sphingobacteriaceae</taxon>
        <taxon>Pedobacter</taxon>
    </lineage>
</organism>
<name>A0A0C1DEN1_9SPHI</name>
<sequence>MHAEKTKIKSAIISLNLREKLISLPLITQMHAEKTKIKSAIISLNLREKLIMPPAEKKLNYFQKI</sequence>
<dbReference type="AlphaFoldDB" id="A0A0C1DEN1"/>
<gene>
    <name evidence="1" type="ORF">OC25_17225</name>
</gene>
<accession>A0A0C1DEN1</accession>
<comment type="caution">
    <text evidence="1">The sequence shown here is derived from an EMBL/GenBank/DDBJ whole genome shotgun (WGS) entry which is preliminary data.</text>
</comment>